<feature type="region of interest" description="Disordered" evidence="1">
    <location>
        <begin position="23"/>
        <end position="64"/>
    </location>
</feature>
<feature type="compositionally biased region" description="Basic and acidic residues" evidence="1">
    <location>
        <begin position="131"/>
        <end position="142"/>
    </location>
</feature>
<dbReference type="EnsemblMetazoa" id="HelroT162537">
    <property type="protein sequence ID" value="HelroP162537"/>
    <property type="gene ID" value="HelroG162537"/>
</dbReference>
<gene>
    <name evidence="3" type="primary">20199633</name>
    <name evidence="2" type="ORF">HELRODRAFT_162537</name>
</gene>
<dbReference type="HOGENOM" id="CLU_642946_0_0_1"/>
<proteinExistence type="predicted"/>
<reference evidence="4" key="1">
    <citation type="submission" date="2012-12" db="EMBL/GenBank/DDBJ databases">
        <authorList>
            <person name="Hellsten U."/>
            <person name="Grimwood J."/>
            <person name="Chapman J.A."/>
            <person name="Shapiro H."/>
            <person name="Aerts A."/>
            <person name="Otillar R.P."/>
            <person name="Terry A.Y."/>
            <person name="Boore J.L."/>
            <person name="Simakov O."/>
            <person name="Marletaz F."/>
            <person name="Cho S.-J."/>
            <person name="Edsinger-Gonzales E."/>
            <person name="Havlak P."/>
            <person name="Kuo D.-H."/>
            <person name="Larsson T."/>
            <person name="Lv J."/>
            <person name="Arendt D."/>
            <person name="Savage R."/>
            <person name="Osoegawa K."/>
            <person name="de Jong P."/>
            <person name="Lindberg D.R."/>
            <person name="Seaver E.C."/>
            <person name="Weisblat D.A."/>
            <person name="Putnam N.H."/>
            <person name="Grigoriev I.V."/>
            <person name="Rokhsar D.S."/>
        </authorList>
    </citation>
    <scope>NUCLEOTIDE SEQUENCE</scope>
</reference>
<dbReference type="EMBL" id="AMQM01001106">
    <property type="status" value="NOT_ANNOTATED_CDS"/>
    <property type="molecule type" value="Genomic_DNA"/>
</dbReference>
<evidence type="ECO:0000313" key="4">
    <source>
        <dbReference type="Proteomes" id="UP000015101"/>
    </source>
</evidence>
<reference evidence="2 4" key="2">
    <citation type="journal article" date="2013" name="Nature">
        <title>Insights into bilaterian evolution from three spiralian genomes.</title>
        <authorList>
            <person name="Simakov O."/>
            <person name="Marletaz F."/>
            <person name="Cho S.J."/>
            <person name="Edsinger-Gonzales E."/>
            <person name="Havlak P."/>
            <person name="Hellsten U."/>
            <person name="Kuo D.H."/>
            <person name="Larsson T."/>
            <person name="Lv J."/>
            <person name="Arendt D."/>
            <person name="Savage R."/>
            <person name="Osoegawa K."/>
            <person name="de Jong P."/>
            <person name="Grimwood J."/>
            <person name="Chapman J.A."/>
            <person name="Shapiro H."/>
            <person name="Aerts A."/>
            <person name="Otillar R.P."/>
            <person name="Terry A.Y."/>
            <person name="Boore J.L."/>
            <person name="Grigoriev I.V."/>
            <person name="Lindberg D.R."/>
            <person name="Seaver E.C."/>
            <person name="Weisblat D.A."/>
            <person name="Putnam N.H."/>
            <person name="Rokhsar D.S."/>
        </authorList>
    </citation>
    <scope>NUCLEOTIDE SEQUENCE</scope>
</reference>
<evidence type="ECO:0000256" key="1">
    <source>
        <dbReference type="SAM" id="MobiDB-lite"/>
    </source>
</evidence>
<dbReference type="AlphaFoldDB" id="T1EST3"/>
<reference evidence="3" key="3">
    <citation type="submission" date="2015-06" db="UniProtKB">
        <authorList>
            <consortium name="EnsemblMetazoa"/>
        </authorList>
    </citation>
    <scope>IDENTIFICATION</scope>
</reference>
<feature type="region of interest" description="Disordered" evidence="1">
    <location>
        <begin position="111"/>
        <end position="142"/>
    </location>
</feature>
<dbReference type="GeneID" id="20199633"/>
<dbReference type="InParanoid" id="T1EST3"/>
<feature type="compositionally biased region" description="Low complexity" evidence="1">
    <location>
        <begin position="111"/>
        <end position="120"/>
    </location>
</feature>
<name>T1EST3_HELRO</name>
<feature type="compositionally biased region" description="Polar residues" evidence="1">
    <location>
        <begin position="33"/>
        <end position="51"/>
    </location>
</feature>
<protein>
    <submittedName>
        <fullName evidence="2 3">Uncharacterized protein</fullName>
    </submittedName>
</protein>
<organism evidence="3 4">
    <name type="scientific">Helobdella robusta</name>
    <name type="common">Californian leech</name>
    <dbReference type="NCBI Taxonomy" id="6412"/>
    <lineage>
        <taxon>Eukaryota</taxon>
        <taxon>Metazoa</taxon>
        <taxon>Spiralia</taxon>
        <taxon>Lophotrochozoa</taxon>
        <taxon>Annelida</taxon>
        <taxon>Clitellata</taxon>
        <taxon>Hirudinea</taxon>
        <taxon>Rhynchobdellida</taxon>
        <taxon>Glossiphoniidae</taxon>
        <taxon>Helobdella</taxon>
    </lineage>
</organism>
<feature type="compositionally biased region" description="Low complexity" evidence="1">
    <location>
        <begin position="23"/>
        <end position="32"/>
    </location>
</feature>
<keyword evidence="4" id="KW-1185">Reference proteome</keyword>
<dbReference type="RefSeq" id="XP_009022961.1">
    <property type="nucleotide sequence ID" value="XM_009024713.1"/>
</dbReference>
<evidence type="ECO:0000313" key="3">
    <source>
        <dbReference type="EnsemblMetazoa" id="HelroP162537"/>
    </source>
</evidence>
<dbReference type="KEGG" id="hro:HELRODRAFT_162537"/>
<accession>T1EST3</accession>
<dbReference type="Proteomes" id="UP000015101">
    <property type="component" value="Unassembled WGS sequence"/>
</dbReference>
<dbReference type="CTD" id="20199633"/>
<evidence type="ECO:0000313" key="2">
    <source>
        <dbReference type="EMBL" id="ESN99056.1"/>
    </source>
</evidence>
<dbReference type="EMBL" id="KB097143">
    <property type="protein sequence ID" value="ESN99056.1"/>
    <property type="molecule type" value="Genomic_DNA"/>
</dbReference>
<sequence length="427" mass="49077">MVSCFEPRKDLMNIQSSQQIEINGNNKNNRNNPHAQQQNGRYPAADQSSRGQEADEVDRADGYKQESDIFDAYFARVRESNSNMPPQKYKHHRSSHNVNNYHNIINHYNNIQDSNNISNNDQKRQRKSRTKSGDRVLRRQENVDLDDDELDLSYPFNRASTGFEESSHEKSNNHINGEIIRRSSRMILKPGANVYTPTQPSTNNQIRRTSAPIQRVPLLQQNCDQSATPNYSKSKSRRTQSCKYKRSEGTCYKYDNRVMHGVRDMRTPPPPPLKQPKWKPNADQQNIYPPFINNNFNYNNKSTPDYLTKSLRFFADDPVEKKLQLVKLMQDLDCTVVRTFTTSSKGIVHRGDSFRRKSEATPDIVKSAMASASNLLCSASTFKMISKLTIEEIIPSGMKEITRREHAVTSTACFTQVPSYVSAFLYM</sequence>